<reference evidence="10" key="1">
    <citation type="submission" date="2023-07" db="EMBL/GenBank/DDBJ databases">
        <authorList>
            <consortium name="CYATHOMIX"/>
        </authorList>
    </citation>
    <scope>NUCLEOTIDE SEQUENCE</scope>
    <source>
        <strain evidence="10">N/A</strain>
    </source>
</reference>
<dbReference type="InterPro" id="IPR017452">
    <property type="entry name" value="GPCR_Rhodpsn_7TM"/>
</dbReference>
<feature type="transmembrane region" description="Helical" evidence="8">
    <location>
        <begin position="236"/>
        <end position="257"/>
    </location>
</feature>
<dbReference type="Pfam" id="PF00001">
    <property type="entry name" value="7tm_1"/>
    <property type="match status" value="2"/>
</dbReference>
<keyword evidence="6" id="KW-0675">Receptor</keyword>
<evidence type="ECO:0000256" key="1">
    <source>
        <dbReference type="ARBA" id="ARBA00004141"/>
    </source>
</evidence>
<evidence type="ECO:0000313" key="11">
    <source>
        <dbReference type="Proteomes" id="UP001176961"/>
    </source>
</evidence>
<feature type="transmembrane region" description="Helical" evidence="8">
    <location>
        <begin position="74"/>
        <end position="93"/>
    </location>
</feature>
<dbReference type="Proteomes" id="UP001176961">
    <property type="component" value="Unassembled WGS sequence"/>
</dbReference>
<feature type="transmembrane region" description="Helical" evidence="8">
    <location>
        <begin position="139"/>
        <end position="163"/>
    </location>
</feature>
<evidence type="ECO:0000259" key="9">
    <source>
        <dbReference type="PROSITE" id="PS50262"/>
    </source>
</evidence>
<keyword evidence="7" id="KW-0807">Transducer</keyword>
<feature type="domain" description="G-protein coupled receptors family 1 profile" evidence="9">
    <location>
        <begin position="54"/>
        <end position="106"/>
    </location>
</feature>
<keyword evidence="4" id="KW-0297">G-protein coupled receptor</keyword>
<dbReference type="PANTHER" id="PTHR24243:SF208">
    <property type="entry name" value="PYROKININ-1 RECEPTOR"/>
    <property type="match status" value="1"/>
</dbReference>
<accession>A0AA36HCH3</accession>
<keyword evidence="2 8" id="KW-0812">Transmembrane</keyword>
<evidence type="ECO:0000256" key="5">
    <source>
        <dbReference type="ARBA" id="ARBA00023136"/>
    </source>
</evidence>
<evidence type="ECO:0000256" key="4">
    <source>
        <dbReference type="ARBA" id="ARBA00023040"/>
    </source>
</evidence>
<comment type="caution">
    <text evidence="10">The sequence shown here is derived from an EMBL/GenBank/DDBJ whole genome shotgun (WGS) entry which is preliminary data.</text>
</comment>
<feature type="transmembrane region" description="Helical" evidence="8">
    <location>
        <begin position="36"/>
        <end position="62"/>
    </location>
</feature>
<dbReference type="PROSITE" id="PS50262">
    <property type="entry name" value="G_PROTEIN_RECEP_F1_2"/>
    <property type="match status" value="2"/>
</dbReference>
<comment type="subcellular location">
    <subcellularLocation>
        <location evidence="1">Membrane</location>
        <topology evidence="1">Multi-pass membrane protein</topology>
    </subcellularLocation>
</comment>
<organism evidence="10 11">
    <name type="scientific">Cylicocyclus nassatus</name>
    <name type="common">Nematode worm</name>
    <dbReference type="NCBI Taxonomy" id="53992"/>
    <lineage>
        <taxon>Eukaryota</taxon>
        <taxon>Metazoa</taxon>
        <taxon>Ecdysozoa</taxon>
        <taxon>Nematoda</taxon>
        <taxon>Chromadorea</taxon>
        <taxon>Rhabditida</taxon>
        <taxon>Rhabditina</taxon>
        <taxon>Rhabditomorpha</taxon>
        <taxon>Strongyloidea</taxon>
        <taxon>Strongylidae</taxon>
        <taxon>Cylicocyclus</taxon>
    </lineage>
</organism>
<evidence type="ECO:0000256" key="7">
    <source>
        <dbReference type="ARBA" id="ARBA00023224"/>
    </source>
</evidence>
<dbReference type="PANTHER" id="PTHR24243">
    <property type="entry name" value="G-PROTEIN COUPLED RECEPTOR"/>
    <property type="match status" value="1"/>
</dbReference>
<keyword evidence="3 8" id="KW-1133">Transmembrane helix</keyword>
<name>A0AA36HCH3_CYLNA</name>
<dbReference type="InterPro" id="IPR000276">
    <property type="entry name" value="GPCR_Rhodpsn"/>
</dbReference>
<sequence length="283" mass="32049">MVCSSLQYEIENITKNITTYVSETCLKSSRCHSEEVASIIIIAYVVIFVVGVIGNVCVCAVICSNEYMHTQTNFYLASLAVSDLLLLITGLPLDLTMLRFHTYHLCCYSGEMVGFAISDDNETIRGTDFCEWDNSNKGLQYHCTCVGFVIFYLIPLILVAGMYSDIAKRIASPDLIKNEHCKNEQTKASRNVFKMLVSITVCFFVFWLPFHMQRLLSLILKYHGGEENPSIKTVHYIFHSISGCCFYLNCAANPFLFNVFSNSFRKASVFTGKRLAKKIQSVW</sequence>
<dbReference type="AlphaFoldDB" id="A0AA36HCH3"/>
<keyword evidence="5 8" id="KW-0472">Membrane</keyword>
<dbReference type="GO" id="GO:0008188">
    <property type="term" value="F:neuropeptide receptor activity"/>
    <property type="evidence" value="ECO:0007669"/>
    <property type="project" value="TreeGrafter"/>
</dbReference>
<feature type="domain" description="G-protein coupled receptors family 1 profile" evidence="9">
    <location>
        <begin position="130"/>
        <end position="257"/>
    </location>
</feature>
<evidence type="ECO:0000256" key="2">
    <source>
        <dbReference type="ARBA" id="ARBA00022692"/>
    </source>
</evidence>
<evidence type="ECO:0000256" key="3">
    <source>
        <dbReference type="ARBA" id="ARBA00022989"/>
    </source>
</evidence>
<proteinExistence type="predicted"/>
<dbReference type="PRINTS" id="PR00237">
    <property type="entry name" value="GPCRRHODOPSN"/>
</dbReference>
<dbReference type="Gene3D" id="1.20.1070.10">
    <property type="entry name" value="Rhodopsin 7-helix transmembrane proteins"/>
    <property type="match status" value="2"/>
</dbReference>
<gene>
    <name evidence="10" type="ORF">CYNAS_LOCUS19416</name>
</gene>
<evidence type="ECO:0000256" key="6">
    <source>
        <dbReference type="ARBA" id="ARBA00023170"/>
    </source>
</evidence>
<evidence type="ECO:0000313" key="10">
    <source>
        <dbReference type="EMBL" id="CAJ0607433.1"/>
    </source>
</evidence>
<evidence type="ECO:0000256" key="8">
    <source>
        <dbReference type="SAM" id="Phobius"/>
    </source>
</evidence>
<keyword evidence="11" id="KW-1185">Reference proteome</keyword>
<dbReference type="GO" id="GO:0005886">
    <property type="term" value="C:plasma membrane"/>
    <property type="evidence" value="ECO:0007669"/>
    <property type="project" value="TreeGrafter"/>
</dbReference>
<feature type="transmembrane region" description="Helical" evidence="8">
    <location>
        <begin position="192"/>
        <end position="210"/>
    </location>
</feature>
<dbReference type="EMBL" id="CATQJL010000316">
    <property type="protein sequence ID" value="CAJ0607433.1"/>
    <property type="molecule type" value="Genomic_DNA"/>
</dbReference>
<protein>
    <recommendedName>
        <fullName evidence="9">G-protein coupled receptors family 1 profile domain-containing protein</fullName>
    </recommendedName>
</protein>
<dbReference type="SUPFAM" id="SSF81321">
    <property type="entry name" value="Family A G protein-coupled receptor-like"/>
    <property type="match status" value="1"/>
</dbReference>